<evidence type="ECO:0000313" key="3">
    <source>
        <dbReference type="Proteomes" id="UP001556196"/>
    </source>
</evidence>
<feature type="region of interest" description="Disordered" evidence="1">
    <location>
        <begin position="15"/>
        <end position="65"/>
    </location>
</feature>
<comment type="caution">
    <text evidence="2">The sequence shown here is derived from an EMBL/GenBank/DDBJ whole genome shotgun (WGS) entry which is preliminary data.</text>
</comment>
<proteinExistence type="predicted"/>
<evidence type="ECO:0000313" key="2">
    <source>
        <dbReference type="EMBL" id="MEW9807184.1"/>
    </source>
</evidence>
<name>A0ABV3R1H9_9HYPH</name>
<organism evidence="2 3">
    <name type="scientific">Mesorhizobium marinum</name>
    <dbReference type="NCBI Taxonomy" id="3228790"/>
    <lineage>
        <taxon>Bacteria</taxon>
        <taxon>Pseudomonadati</taxon>
        <taxon>Pseudomonadota</taxon>
        <taxon>Alphaproteobacteria</taxon>
        <taxon>Hyphomicrobiales</taxon>
        <taxon>Phyllobacteriaceae</taxon>
        <taxon>Mesorhizobium</taxon>
    </lineage>
</organism>
<keyword evidence="3" id="KW-1185">Reference proteome</keyword>
<reference evidence="2 3" key="1">
    <citation type="submission" date="2024-06" db="EMBL/GenBank/DDBJ databases">
        <authorList>
            <person name="Tuo L."/>
        </authorList>
    </citation>
    <scope>NUCLEOTIDE SEQUENCE [LARGE SCALE GENOMIC DNA]</scope>
    <source>
        <strain evidence="2 3">ZMM04-5</strain>
    </source>
</reference>
<dbReference type="Proteomes" id="UP001556196">
    <property type="component" value="Unassembled WGS sequence"/>
</dbReference>
<accession>A0ABV3R1H9</accession>
<feature type="compositionally biased region" description="Basic residues" evidence="1">
    <location>
        <begin position="54"/>
        <end position="65"/>
    </location>
</feature>
<evidence type="ECO:0000256" key="1">
    <source>
        <dbReference type="SAM" id="MobiDB-lite"/>
    </source>
</evidence>
<gene>
    <name evidence="2" type="ORF">ABUE31_14420</name>
</gene>
<protein>
    <submittedName>
        <fullName evidence="2">Uncharacterized protein</fullName>
    </submittedName>
</protein>
<dbReference type="RefSeq" id="WP_367724344.1">
    <property type="nucleotide sequence ID" value="NZ_JBFOCH010000015.1"/>
</dbReference>
<sequence length="65" mass="7332">MASLIIQDTFEPYYAGREKGGEAASKPRPSSASRQKRSDQDEIVLPEEAPRHVATVRRDRRIVAH</sequence>
<feature type="compositionally biased region" description="Low complexity" evidence="1">
    <location>
        <begin position="23"/>
        <end position="33"/>
    </location>
</feature>
<dbReference type="EMBL" id="JBFOCI010000004">
    <property type="protein sequence ID" value="MEW9807184.1"/>
    <property type="molecule type" value="Genomic_DNA"/>
</dbReference>